<dbReference type="InterPro" id="IPR036034">
    <property type="entry name" value="PDZ_sf"/>
</dbReference>
<accession>A0ABM7RLV6</accession>
<feature type="region of interest" description="Disordered" evidence="1">
    <location>
        <begin position="81"/>
        <end position="103"/>
    </location>
</feature>
<dbReference type="InterPro" id="IPR001478">
    <property type="entry name" value="PDZ"/>
</dbReference>
<organism evidence="3 4">
    <name type="scientific">Haloferula helveola</name>
    <dbReference type="NCBI Taxonomy" id="490095"/>
    <lineage>
        <taxon>Bacteria</taxon>
        <taxon>Pseudomonadati</taxon>
        <taxon>Verrucomicrobiota</taxon>
        <taxon>Verrucomicrobiia</taxon>
        <taxon>Verrucomicrobiales</taxon>
        <taxon>Verrucomicrobiaceae</taxon>
        <taxon>Haloferula</taxon>
    </lineage>
</organism>
<dbReference type="EMBL" id="AP024702">
    <property type="protein sequence ID" value="BCX48794.1"/>
    <property type="molecule type" value="Genomic_DNA"/>
</dbReference>
<dbReference type="RefSeq" id="WP_338685148.1">
    <property type="nucleotide sequence ID" value="NZ_AP024702.1"/>
</dbReference>
<feature type="compositionally biased region" description="Basic and acidic residues" evidence="1">
    <location>
        <begin position="220"/>
        <end position="274"/>
    </location>
</feature>
<dbReference type="Pfam" id="PF13180">
    <property type="entry name" value="PDZ_2"/>
    <property type="match status" value="1"/>
</dbReference>
<evidence type="ECO:0000259" key="2">
    <source>
        <dbReference type="PROSITE" id="PS50106"/>
    </source>
</evidence>
<dbReference type="Proteomes" id="UP001374893">
    <property type="component" value="Chromosome"/>
</dbReference>
<dbReference type="SUPFAM" id="SSF50156">
    <property type="entry name" value="PDZ domain-like"/>
    <property type="match status" value="1"/>
</dbReference>
<gene>
    <name evidence="3" type="ORF">HAHE_27020</name>
</gene>
<evidence type="ECO:0000313" key="4">
    <source>
        <dbReference type="Proteomes" id="UP001374893"/>
    </source>
</evidence>
<feature type="domain" description="PDZ" evidence="2">
    <location>
        <begin position="111"/>
        <end position="185"/>
    </location>
</feature>
<feature type="region of interest" description="Disordered" evidence="1">
    <location>
        <begin position="178"/>
        <end position="274"/>
    </location>
</feature>
<dbReference type="PROSITE" id="PS51257">
    <property type="entry name" value="PROKAR_LIPOPROTEIN"/>
    <property type="match status" value="1"/>
</dbReference>
<keyword evidence="4" id="KW-1185">Reference proteome</keyword>
<proteinExistence type="predicted"/>
<evidence type="ECO:0000256" key="1">
    <source>
        <dbReference type="SAM" id="MobiDB-lite"/>
    </source>
</evidence>
<name>A0ABM7RLV6_9BACT</name>
<dbReference type="CDD" id="cd06779">
    <property type="entry name" value="cpPDZ_Deg_HtrA-like"/>
    <property type="match status" value="1"/>
</dbReference>
<feature type="compositionally biased region" description="Basic and acidic residues" evidence="1">
    <location>
        <begin position="195"/>
        <end position="212"/>
    </location>
</feature>
<reference evidence="3 4" key="1">
    <citation type="submission" date="2021-06" db="EMBL/GenBank/DDBJ databases">
        <title>Complete genome of Haloferula helveola possessing various polysaccharide degrading enzymes.</title>
        <authorList>
            <person name="Takami H."/>
            <person name="Huang C."/>
            <person name="Hamasaki K."/>
        </authorList>
    </citation>
    <scope>NUCLEOTIDE SEQUENCE [LARGE SCALE GENOMIC DNA]</scope>
    <source>
        <strain evidence="3 4">CN-1</strain>
    </source>
</reference>
<dbReference type="Gene3D" id="2.30.42.10">
    <property type="match status" value="1"/>
</dbReference>
<dbReference type="PROSITE" id="PS50106">
    <property type="entry name" value="PDZ"/>
    <property type="match status" value="1"/>
</dbReference>
<protein>
    <recommendedName>
        <fullName evidence="2">PDZ domain-containing protein</fullName>
    </recommendedName>
</protein>
<evidence type="ECO:0000313" key="3">
    <source>
        <dbReference type="EMBL" id="BCX48794.1"/>
    </source>
</evidence>
<dbReference type="SMART" id="SM00228">
    <property type="entry name" value="PDZ"/>
    <property type="match status" value="1"/>
</dbReference>
<sequence length="274" mass="30889">MKHQSIQTLIGAAAAACAILPAAAQDRERPQVREIEIIEGRDVNPEEMMKRIRERMAESGVAMGDLTPEQRERIQNALRRAGGENPWRNAPRAEGPKTDNPWRIGVMAEPVGELLRTHLDLPKEAGLIVTRVIDGSPAAKAGLESNDILIAAGDRKIANLDVLREAVAASGKSGRPLKLSVIKKGKRQQVSIEPDGPKPEPKKADQPKRDMPMARPGAEMFERQNRRFEEIGEQLRRMAEQIEKQQRQINELNERLAQKKREEAPRQERERERR</sequence>